<dbReference type="Pfam" id="PF00149">
    <property type="entry name" value="Metallophos"/>
    <property type="match status" value="1"/>
</dbReference>
<evidence type="ECO:0000259" key="1">
    <source>
        <dbReference type="Pfam" id="PF00149"/>
    </source>
</evidence>
<dbReference type="RefSeq" id="WP_353718975.1">
    <property type="nucleotide sequence ID" value="NZ_CP159289.1"/>
</dbReference>
<dbReference type="AlphaFoldDB" id="A0AAU8FJ98"/>
<dbReference type="PANTHER" id="PTHR43143:SF1">
    <property type="entry name" value="SERINE_THREONINE-PROTEIN PHOSPHATASE CPPED1"/>
    <property type="match status" value="1"/>
</dbReference>
<reference evidence="2" key="1">
    <citation type="submission" date="2024-06" db="EMBL/GenBank/DDBJ databases">
        <title>Sequencing and assembly of the genome of Dyadobacter sp. strain 676, a symbiont of Cyamopsis tetragonoloba.</title>
        <authorList>
            <person name="Guro P."/>
            <person name="Sazanova A."/>
            <person name="Kuznetsova I."/>
            <person name="Belimov A."/>
            <person name="Safronova V."/>
        </authorList>
    </citation>
    <scope>NUCLEOTIDE SEQUENCE</scope>
    <source>
        <strain evidence="2">676</strain>
    </source>
</reference>
<feature type="domain" description="Calcineurin-like phosphoesterase" evidence="1">
    <location>
        <begin position="2"/>
        <end position="129"/>
    </location>
</feature>
<evidence type="ECO:0000313" key="2">
    <source>
        <dbReference type="EMBL" id="XCH23651.1"/>
    </source>
</evidence>
<dbReference type="EMBL" id="CP159289">
    <property type="protein sequence ID" value="XCH23651.1"/>
    <property type="molecule type" value="Genomic_DNA"/>
</dbReference>
<name>A0AAU8FJ98_9BACT</name>
<dbReference type="InterPro" id="IPR029052">
    <property type="entry name" value="Metallo-depent_PP-like"/>
</dbReference>
<protein>
    <submittedName>
        <fullName evidence="2">Metallophosphoesterase</fullName>
    </submittedName>
</protein>
<gene>
    <name evidence="2" type="ORF">ABV298_25610</name>
</gene>
<dbReference type="PANTHER" id="PTHR43143">
    <property type="entry name" value="METALLOPHOSPHOESTERASE, CALCINEURIN SUPERFAMILY"/>
    <property type="match status" value="1"/>
</dbReference>
<dbReference type="SUPFAM" id="SSF56300">
    <property type="entry name" value="Metallo-dependent phosphatases"/>
    <property type="match status" value="1"/>
</dbReference>
<dbReference type="InterPro" id="IPR051918">
    <property type="entry name" value="STPP_CPPED1"/>
</dbReference>
<organism evidence="2">
    <name type="scientific">Dyadobacter sp. 676</name>
    <dbReference type="NCBI Taxonomy" id="3088362"/>
    <lineage>
        <taxon>Bacteria</taxon>
        <taxon>Pseudomonadati</taxon>
        <taxon>Bacteroidota</taxon>
        <taxon>Cytophagia</taxon>
        <taxon>Cytophagales</taxon>
        <taxon>Spirosomataceae</taxon>
        <taxon>Dyadobacter</taxon>
    </lineage>
</organism>
<sequence length="184" mass="21007">MIYHVAGNHDVTNDPKRSDILSYRKALGKDFYLIRHQGMRGLVLNSLYFKSPARVEKEAAAQARWLNRQLKKARRSSAPLVVFQHHSWFLTDPGEKDEYFNIPAATRNKYLALFAKYGVSHIFAGHYHRNAFGKSGDIEMVTTGPLGKPLGKDPSGFRIVKVSSGRVSHQYYELDQLPERVVFE</sequence>
<accession>A0AAU8FJ98</accession>
<dbReference type="InterPro" id="IPR004843">
    <property type="entry name" value="Calcineurin-like_PHP"/>
</dbReference>
<proteinExistence type="predicted"/>
<dbReference type="GO" id="GO:0016787">
    <property type="term" value="F:hydrolase activity"/>
    <property type="evidence" value="ECO:0007669"/>
    <property type="project" value="InterPro"/>
</dbReference>
<dbReference type="Gene3D" id="3.60.21.10">
    <property type="match status" value="1"/>
</dbReference>